<dbReference type="PROSITE" id="PS00211">
    <property type="entry name" value="ABC_TRANSPORTER_1"/>
    <property type="match status" value="1"/>
</dbReference>
<keyword evidence="5 8" id="KW-0067">ATP-binding</keyword>
<evidence type="ECO:0000256" key="1">
    <source>
        <dbReference type="ARBA" id="ARBA00004202"/>
    </source>
</evidence>
<comment type="subunit">
    <text evidence="8">Forms a stable energy-coupling factor (ECF) transporter complex composed of 2 membrane-embedded substrate-binding proteins (S component), 2 ATP-binding proteins (A component) and 2 transmembrane proteins (T component).</text>
</comment>
<dbReference type="InterPro" id="IPR030946">
    <property type="entry name" value="EcfA2"/>
</dbReference>
<dbReference type="AlphaFoldDB" id="A0A1T4MI55"/>
<evidence type="ECO:0000256" key="4">
    <source>
        <dbReference type="ARBA" id="ARBA00022741"/>
    </source>
</evidence>
<dbReference type="Pfam" id="PF00005">
    <property type="entry name" value="ABC_tran"/>
    <property type="match status" value="1"/>
</dbReference>
<evidence type="ECO:0000256" key="5">
    <source>
        <dbReference type="ARBA" id="ARBA00022840"/>
    </source>
</evidence>
<dbReference type="RefSeq" id="WP_078768745.1">
    <property type="nucleotide sequence ID" value="NZ_FUWW01000013.1"/>
</dbReference>
<keyword evidence="3 8" id="KW-1003">Cell membrane</keyword>
<dbReference type="Gene3D" id="3.40.50.300">
    <property type="entry name" value="P-loop containing nucleotide triphosphate hydrolases"/>
    <property type="match status" value="1"/>
</dbReference>
<evidence type="ECO:0000256" key="2">
    <source>
        <dbReference type="ARBA" id="ARBA00022448"/>
    </source>
</evidence>
<sequence length="290" mass="32523">MAILECENLKFIYGIGTPFEFCAVDGVDFYAQENEIIGIIGHTGSGKSTFIQHLNGLLKPTEGTVIVNGKDIWAKENKDNIRQVRFAVGLCFQYPEHQIFEETIFKEIAFGPKQMGLDDEEIKSRVYESMEYVGLDKAMENKSPFDLSGGQKRRVAIASIIAMKPQVLILDEPCAGLDPKGRDVILNLVKDYQNKSGSTVLFVSHSMEDVAKIADRVLVFNDSKVAMFGTVDEVYSRGKELKTMGLNVPEVTEAFLKLHDMGIGCRTDIYTVEQGIEEFKRLKSKKEDMQ</sequence>
<dbReference type="SUPFAM" id="SSF52540">
    <property type="entry name" value="P-loop containing nucleoside triphosphate hydrolases"/>
    <property type="match status" value="1"/>
</dbReference>
<dbReference type="CDD" id="cd03225">
    <property type="entry name" value="ABC_cobalt_CbiO_domain1"/>
    <property type="match status" value="1"/>
</dbReference>
<dbReference type="PROSITE" id="PS50893">
    <property type="entry name" value="ABC_TRANSPORTER_2"/>
    <property type="match status" value="1"/>
</dbReference>
<dbReference type="EMBL" id="FUWW01000013">
    <property type="protein sequence ID" value="SJZ66557.1"/>
    <property type="molecule type" value="Genomic_DNA"/>
</dbReference>
<dbReference type="STRING" id="290054.SAMN02745114_01269"/>
<dbReference type="GO" id="GO:0016887">
    <property type="term" value="F:ATP hydrolysis activity"/>
    <property type="evidence" value="ECO:0007669"/>
    <property type="project" value="InterPro"/>
</dbReference>
<comment type="subcellular location">
    <subcellularLocation>
        <location evidence="1 8">Cell membrane</location>
        <topology evidence="1 8">Peripheral membrane protein</topology>
    </subcellularLocation>
</comment>
<evidence type="ECO:0000256" key="7">
    <source>
        <dbReference type="ARBA" id="ARBA00023136"/>
    </source>
</evidence>
<keyword evidence="2 8" id="KW-0813">Transport</keyword>
<dbReference type="Proteomes" id="UP000190657">
    <property type="component" value="Unassembled WGS sequence"/>
</dbReference>
<dbReference type="SMART" id="SM00382">
    <property type="entry name" value="AAA"/>
    <property type="match status" value="1"/>
</dbReference>
<dbReference type="GO" id="GO:0005524">
    <property type="term" value="F:ATP binding"/>
    <property type="evidence" value="ECO:0007669"/>
    <property type="project" value="UniProtKB-UniRule"/>
</dbReference>
<evidence type="ECO:0000256" key="6">
    <source>
        <dbReference type="ARBA" id="ARBA00022967"/>
    </source>
</evidence>
<dbReference type="EC" id="7.-.-.-" evidence="8"/>
<name>A0A1T4MI55_9FIRM</name>
<keyword evidence="7 8" id="KW-0472">Membrane</keyword>
<reference evidence="10 11" key="1">
    <citation type="submission" date="2017-02" db="EMBL/GenBank/DDBJ databases">
        <authorList>
            <person name="Peterson S.W."/>
        </authorList>
    </citation>
    <scope>NUCLEOTIDE SEQUENCE [LARGE SCALE GENOMIC DNA]</scope>
    <source>
        <strain evidence="10 11">ATCC 51222</strain>
    </source>
</reference>
<dbReference type="InterPro" id="IPR017871">
    <property type="entry name" value="ABC_transporter-like_CS"/>
</dbReference>
<feature type="domain" description="ABC transporter" evidence="9">
    <location>
        <begin position="4"/>
        <end position="247"/>
    </location>
</feature>
<dbReference type="GO" id="GO:0042626">
    <property type="term" value="F:ATPase-coupled transmembrane transporter activity"/>
    <property type="evidence" value="ECO:0007669"/>
    <property type="project" value="TreeGrafter"/>
</dbReference>
<dbReference type="InterPro" id="IPR050095">
    <property type="entry name" value="ECF_ABC_transporter_ATP-bd"/>
</dbReference>
<keyword evidence="11" id="KW-1185">Reference proteome</keyword>
<evidence type="ECO:0000256" key="3">
    <source>
        <dbReference type="ARBA" id="ARBA00022475"/>
    </source>
</evidence>
<keyword evidence="4 8" id="KW-0547">Nucleotide-binding</keyword>
<dbReference type="GO" id="GO:0043190">
    <property type="term" value="C:ATP-binding cassette (ABC) transporter complex"/>
    <property type="evidence" value="ECO:0007669"/>
    <property type="project" value="TreeGrafter"/>
</dbReference>
<dbReference type="InterPro" id="IPR003439">
    <property type="entry name" value="ABC_transporter-like_ATP-bd"/>
</dbReference>
<comment type="similarity">
    <text evidence="8">Belongs to the ABC transporter superfamily. Energy-coupling factor EcfA family.</text>
</comment>
<dbReference type="InterPro" id="IPR015856">
    <property type="entry name" value="ABC_transpr_CbiO/EcfA_su"/>
</dbReference>
<gene>
    <name evidence="10" type="ORF">SAMN02745114_01269</name>
</gene>
<evidence type="ECO:0000259" key="9">
    <source>
        <dbReference type="PROSITE" id="PS50893"/>
    </source>
</evidence>
<protein>
    <recommendedName>
        <fullName evidence="8">Energy-coupling factor transporter ATP-binding protein EcfA2</fullName>
        <ecNumber evidence="8">7.-.-.-</ecNumber>
    </recommendedName>
</protein>
<proteinExistence type="inferred from homology"/>
<evidence type="ECO:0000313" key="10">
    <source>
        <dbReference type="EMBL" id="SJZ66557.1"/>
    </source>
</evidence>
<dbReference type="NCBIfam" id="TIGR04521">
    <property type="entry name" value="ECF_ATPase_2"/>
    <property type="match status" value="1"/>
</dbReference>
<keyword evidence="6" id="KW-1278">Translocase</keyword>
<dbReference type="InterPro" id="IPR027417">
    <property type="entry name" value="P-loop_NTPase"/>
</dbReference>
<organism evidence="10 11">
    <name type="scientific">Eubacterium coprostanoligenes</name>
    <dbReference type="NCBI Taxonomy" id="290054"/>
    <lineage>
        <taxon>Bacteria</taxon>
        <taxon>Bacillati</taxon>
        <taxon>Bacillota</taxon>
        <taxon>Clostridia</taxon>
        <taxon>Eubacteriales</taxon>
        <taxon>Eubacteriaceae</taxon>
        <taxon>Eubacterium</taxon>
    </lineage>
</organism>
<accession>A0A1T4MI55</accession>
<dbReference type="FunFam" id="3.40.50.300:FF:000224">
    <property type="entry name" value="Energy-coupling factor transporter ATP-binding protein EcfA"/>
    <property type="match status" value="1"/>
</dbReference>
<dbReference type="PANTHER" id="PTHR43553:SF27">
    <property type="entry name" value="ENERGY-COUPLING FACTOR TRANSPORTER ATP-BINDING PROTEIN ECFA2"/>
    <property type="match status" value="1"/>
</dbReference>
<comment type="function">
    <text evidence="8">ATP-binding (A) component of a common energy-coupling factor (ECF) ABC-transporter complex.</text>
</comment>
<evidence type="ECO:0000256" key="8">
    <source>
        <dbReference type="RuleBase" id="RU365104"/>
    </source>
</evidence>
<dbReference type="OrthoDB" id="9784332at2"/>
<evidence type="ECO:0000313" key="11">
    <source>
        <dbReference type="Proteomes" id="UP000190657"/>
    </source>
</evidence>
<dbReference type="PANTHER" id="PTHR43553">
    <property type="entry name" value="HEAVY METAL TRANSPORTER"/>
    <property type="match status" value="1"/>
</dbReference>
<dbReference type="InterPro" id="IPR003593">
    <property type="entry name" value="AAA+_ATPase"/>
</dbReference>